<feature type="region of interest" description="Disordered" evidence="1">
    <location>
        <begin position="133"/>
        <end position="163"/>
    </location>
</feature>
<evidence type="ECO:0000256" key="1">
    <source>
        <dbReference type="SAM" id="MobiDB-lite"/>
    </source>
</evidence>
<reference evidence="2 3" key="1">
    <citation type="submission" date="2018-08" db="EMBL/GenBank/DDBJ databases">
        <title>Recombination of ecologically and evolutionarily significant loci maintains genetic cohesion in the Pseudomonas syringae species complex.</title>
        <authorList>
            <person name="Dillon M."/>
            <person name="Thakur S."/>
            <person name="Almeida R.N.D."/>
            <person name="Weir B.S."/>
            <person name="Guttman D.S."/>
        </authorList>
    </citation>
    <scope>NUCLEOTIDE SEQUENCE [LARGE SCALE GENOMIC DNA]</scope>
    <source>
        <strain evidence="2 3">ICMP 13786</strain>
    </source>
</reference>
<sequence length="300" mass="32308">MHGVFHACQPLLAGTGENRRLVCCGGDFGHGSHQVARGGSNFPRGRADLGGGCRGLGSGGLLLAGSRSDFSDRSRYLHRRTLGLRNQRSQLGHHVVEAGFDRIELVLAGQVQAGAQISGTHDVQNPHDQLHRCHDRTHQQQPAGRSRQHCHQQRQDHADLGSQHGVDNVGGGLISQLFIGHDEIIELLAAREPDRVHFAIEFGARACVVAAIVLAVNIGEHARIGFAALFEKREAVSVCIIEDGLLVAVHLCLQVFVKPLKLVLFLLGQRTPLPFGNQLQGADVTFAPCAAHQRAVVDTG</sequence>
<evidence type="ECO:0000313" key="3">
    <source>
        <dbReference type="Proteomes" id="UP000268636"/>
    </source>
</evidence>
<protein>
    <submittedName>
        <fullName evidence="2">Uncharacterized protein</fullName>
    </submittedName>
</protein>
<dbReference type="EMBL" id="RBTN01000246">
    <property type="protein sequence ID" value="RMT72468.1"/>
    <property type="molecule type" value="Genomic_DNA"/>
</dbReference>
<name>A0AB74BE58_PSESS</name>
<dbReference type="Proteomes" id="UP000268636">
    <property type="component" value="Unassembled WGS sequence"/>
</dbReference>
<comment type="caution">
    <text evidence="2">The sequence shown here is derived from an EMBL/GenBank/DDBJ whole genome shotgun (WGS) entry which is preliminary data.</text>
</comment>
<dbReference type="AlphaFoldDB" id="A0AB74BE58"/>
<accession>A0AB74BE58</accession>
<gene>
    <name evidence="2" type="ORF">ALP42_05571</name>
</gene>
<evidence type="ECO:0000313" key="2">
    <source>
        <dbReference type="EMBL" id="RMT72468.1"/>
    </source>
</evidence>
<organism evidence="2 3">
    <name type="scientific">Pseudomonas savastanoi pv. nerii</name>
    <dbReference type="NCBI Taxonomy" id="360921"/>
    <lineage>
        <taxon>Bacteria</taxon>
        <taxon>Pseudomonadati</taxon>
        <taxon>Pseudomonadota</taxon>
        <taxon>Gammaproteobacteria</taxon>
        <taxon>Pseudomonadales</taxon>
        <taxon>Pseudomonadaceae</taxon>
        <taxon>Pseudomonas</taxon>
    </lineage>
</organism>
<proteinExistence type="predicted"/>